<evidence type="ECO:0000256" key="1">
    <source>
        <dbReference type="SAM" id="Phobius"/>
    </source>
</evidence>
<dbReference type="EMBL" id="CP054257">
    <property type="protein sequence ID" value="QTQ11306.1"/>
    <property type="molecule type" value="Genomic_DNA"/>
</dbReference>
<keyword evidence="1" id="KW-0812">Transmembrane</keyword>
<dbReference type="AlphaFoldDB" id="A0A975EYK0"/>
<evidence type="ECO:0000313" key="3">
    <source>
        <dbReference type="Proteomes" id="UP000671995"/>
    </source>
</evidence>
<name>A0A975EYK0_9SPIR</name>
<dbReference type="RefSeq" id="WP_210118103.1">
    <property type="nucleotide sequence ID" value="NZ_CP054257.1"/>
</dbReference>
<keyword evidence="1" id="KW-0472">Membrane</keyword>
<gene>
    <name evidence="2" type="ORF">HRI96_03300</name>
</gene>
<reference evidence="2" key="2">
    <citation type="journal article" date="2021" name="Microbiol. Resour. Announc.">
        <title>Complete Genome Sequences of Three Human Oral Treponema parvum Isolates.</title>
        <authorList>
            <person name="Zeng H."/>
            <person name="Watt R.M."/>
        </authorList>
    </citation>
    <scope>NUCLEOTIDE SEQUENCE</scope>
    <source>
        <strain evidence="2">ATCC 700773</strain>
    </source>
</reference>
<dbReference type="Proteomes" id="UP000671995">
    <property type="component" value="Chromosome"/>
</dbReference>
<evidence type="ECO:0000313" key="2">
    <source>
        <dbReference type="EMBL" id="QTQ11306.1"/>
    </source>
</evidence>
<reference evidence="2" key="1">
    <citation type="submission" date="2020-05" db="EMBL/GenBank/DDBJ databases">
        <authorList>
            <person name="Zeng H."/>
            <person name="Chan Y.K."/>
            <person name="Watt R.M."/>
        </authorList>
    </citation>
    <scope>NUCLEOTIDE SEQUENCE</scope>
    <source>
        <strain evidence="2">ATCC 700773</strain>
    </source>
</reference>
<feature type="transmembrane region" description="Helical" evidence="1">
    <location>
        <begin position="6"/>
        <end position="23"/>
    </location>
</feature>
<sequence>MVVANFSNSMFFAVMAYLPLILVNSSVIKKINRLETGLLSFAELTGALVVENASELPDKFEIPIHKEKYALLENNYFKSGEDNGKSLWLNIVESI</sequence>
<accession>A0A975EYK0</accession>
<keyword evidence="1" id="KW-1133">Transmembrane helix</keyword>
<proteinExistence type="predicted"/>
<protein>
    <submittedName>
        <fullName evidence="2">Uncharacterized protein</fullName>
    </submittedName>
</protein>
<organism evidence="2 3">
    <name type="scientific">Treponema parvum</name>
    <dbReference type="NCBI Taxonomy" id="138851"/>
    <lineage>
        <taxon>Bacteria</taxon>
        <taxon>Pseudomonadati</taxon>
        <taxon>Spirochaetota</taxon>
        <taxon>Spirochaetia</taxon>
        <taxon>Spirochaetales</taxon>
        <taxon>Treponemataceae</taxon>
        <taxon>Treponema</taxon>
    </lineage>
</organism>